<keyword evidence="1" id="KW-0732">Signal</keyword>
<feature type="signal peptide" evidence="1">
    <location>
        <begin position="1"/>
        <end position="17"/>
    </location>
</feature>
<name>A0A0L8GWZ7_OCTBM</name>
<gene>
    <name evidence="2" type="ORF">OCBIM_22026635mg</name>
</gene>
<protein>
    <submittedName>
        <fullName evidence="2">Uncharacterized protein</fullName>
    </submittedName>
</protein>
<dbReference type="EMBL" id="KQ420083">
    <property type="protein sequence ID" value="KOF81359.1"/>
    <property type="molecule type" value="Genomic_DNA"/>
</dbReference>
<proteinExistence type="predicted"/>
<feature type="chain" id="PRO_5005583277" evidence="1">
    <location>
        <begin position="18"/>
        <end position="70"/>
    </location>
</feature>
<sequence length="70" mass="8165">MFWTLVSTSLLYTRVLAKFPMLFQLFKYYPSSTTSALYKILSMVIKSLAVPHFEEYGPFDRHSHTNVSLL</sequence>
<organism evidence="2">
    <name type="scientific">Octopus bimaculoides</name>
    <name type="common">California two-spotted octopus</name>
    <dbReference type="NCBI Taxonomy" id="37653"/>
    <lineage>
        <taxon>Eukaryota</taxon>
        <taxon>Metazoa</taxon>
        <taxon>Spiralia</taxon>
        <taxon>Lophotrochozoa</taxon>
        <taxon>Mollusca</taxon>
        <taxon>Cephalopoda</taxon>
        <taxon>Coleoidea</taxon>
        <taxon>Octopodiformes</taxon>
        <taxon>Octopoda</taxon>
        <taxon>Incirrata</taxon>
        <taxon>Octopodidae</taxon>
        <taxon>Octopus</taxon>
    </lineage>
</organism>
<evidence type="ECO:0000256" key="1">
    <source>
        <dbReference type="SAM" id="SignalP"/>
    </source>
</evidence>
<accession>A0A0L8GWZ7</accession>
<dbReference type="AlphaFoldDB" id="A0A0L8GWZ7"/>
<evidence type="ECO:0000313" key="2">
    <source>
        <dbReference type="EMBL" id="KOF81359.1"/>
    </source>
</evidence>
<reference evidence="2" key="1">
    <citation type="submission" date="2015-07" db="EMBL/GenBank/DDBJ databases">
        <title>MeaNS - Measles Nucleotide Surveillance Program.</title>
        <authorList>
            <person name="Tran T."/>
            <person name="Druce J."/>
        </authorList>
    </citation>
    <scope>NUCLEOTIDE SEQUENCE</scope>
    <source>
        <strain evidence="2">UCB-OBI-ISO-001</strain>
        <tissue evidence="2">Gonad</tissue>
    </source>
</reference>